<dbReference type="EMBL" id="BMUT01000003">
    <property type="protein sequence ID" value="GGX76006.1"/>
    <property type="molecule type" value="Genomic_DNA"/>
</dbReference>
<evidence type="ECO:0000313" key="1">
    <source>
        <dbReference type="EMBL" id="GGX76006.1"/>
    </source>
</evidence>
<proteinExistence type="predicted"/>
<keyword evidence="2" id="KW-1185">Reference proteome</keyword>
<dbReference type="RefSeq" id="WP_229899072.1">
    <property type="nucleotide sequence ID" value="NZ_BMUT01000003.1"/>
</dbReference>
<evidence type="ECO:0008006" key="3">
    <source>
        <dbReference type="Google" id="ProtNLM"/>
    </source>
</evidence>
<sequence length="348" mass="39530">MSQTDDQNEIPGFLYQWDRDQALTQDRCFLCGADLAGGRTDEHVFPQWLLRRCDLWNEKITLLNGTLMPYKQMKIPCCSTCNNEHLSRIEQAVGDAFAEGPEAVAALDATTLFLWMGKIYYGLMFRELSLLADRRDPQGGSIVSPEFLTTFRMHHLLLQAARGAVRWQKDQHPASVFVFQAQEPTDPRHCFDYVDIINFPFFAIRVGATAVVAVLQDWGALAQAVTVPAFEAARQLVLHPQQFHEVAALAAYMTTLFNRVPKHLLYAGENHVDVMTLPLQGMSTKFVFDPFDVGDYAQVLSHVTGQPLEELYDGRNIVTLLRDGDNQPWAVPWPADERQYPDIRLMQR</sequence>
<reference evidence="2" key="1">
    <citation type="journal article" date="2019" name="Int. J. Syst. Evol. Microbiol.">
        <title>The Global Catalogue of Microorganisms (GCM) 10K type strain sequencing project: providing services to taxonomists for standard genome sequencing and annotation.</title>
        <authorList>
            <consortium name="The Broad Institute Genomics Platform"/>
            <consortium name="The Broad Institute Genome Sequencing Center for Infectious Disease"/>
            <person name="Wu L."/>
            <person name="Ma J."/>
        </authorList>
    </citation>
    <scope>NUCLEOTIDE SEQUENCE [LARGE SCALE GENOMIC DNA]</scope>
    <source>
        <strain evidence="2">JCM 4586</strain>
    </source>
</reference>
<accession>A0ABQ2YBH0</accession>
<protein>
    <recommendedName>
        <fullName evidence="3">HNH endonuclease</fullName>
    </recommendedName>
</protein>
<comment type="caution">
    <text evidence="1">The sequence shown here is derived from an EMBL/GenBank/DDBJ whole genome shotgun (WGS) entry which is preliminary data.</text>
</comment>
<dbReference type="Proteomes" id="UP000659223">
    <property type="component" value="Unassembled WGS sequence"/>
</dbReference>
<name>A0ABQ2YBH0_9ACTN</name>
<organism evidence="1 2">
    <name type="scientific">Streptomyces hiroshimensis</name>
    <dbReference type="NCBI Taxonomy" id="66424"/>
    <lineage>
        <taxon>Bacteria</taxon>
        <taxon>Bacillati</taxon>
        <taxon>Actinomycetota</taxon>
        <taxon>Actinomycetes</taxon>
        <taxon>Kitasatosporales</taxon>
        <taxon>Streptomycetaceae</taxon>
        <taxon>Streptomyces</taxon>
    </lineage>
</organism>
<evidence type="ECO:0000313" key="2">
    <source>
        <dbReference type="Proteomes" id="UP000659223"/>
    </source>
</evidence>
<gene>
    <name evidence="1" type="ORF">GCM10010324_21950</name>
</gene>